<dbReference type="InterPro" id="IPR039426">
    <property type="entry name" value="TonB-dep_rcpt-like"/>
</dbReference>
<keyword evidence="2 11" id="KW-0813">Transport</keyword>
<keyword evidence="13" id="KW-0732">Signal</keyword>
<dbReference type="Gene3D" id="2.40.170.20">
    <property type="entry name" value="TonB-dependent receptor, beta-barrel domain"/>
    <property type="match status" value="2"/>
</dbReference>
<feature type="chain" id="PRO_5026115391" evidence="13">
    <location>
        <begin position="28"/>
        <end position="806"/>
    </location>
</feature>
<proteinExistence type="inferred from homology"/>
<comment type="caution">
    <text evidence="16">The sequence shown here is derived from an EMBL/GenBank/DDBJ whole genome shotgun (WGS) entry which is preliminary data.</text>
</comment>
<dbReference type="SUPFAM" id="SSF56935">
    <property type="entry name" value="Porins"/>
    <property type="match status" value="1"/>
</dbReference>
<dbReference type="GO" id="GO:0009279">
    <property type="term" value="C:cell outer membrane"/>
    <property type="evidence" value="ECO:0007669"/>
    <property type="project" value="UniProtKB-SubCell"/>
</dbReference>
<evidence type="ECO:0000256" key="9">
    <source>
        <dbReference type="ARBA" id="ARBA00023136"/>
    </source>
</evidence>
<keyword evidence="6" id="KW-0408">Iron</keyword>
<comment type="similarity">
    <text evidence="11 12">Belongs to the TonB-dependent receptor family.</text>
</comment>
<evidence type="ECO:0000313" key="17">
    <source>
        <dbReference type="Proteomes" id="UP000438476"/>
    </source>
</evidence>
<dbReference type="PROSITE" id="PS52016">
    <property type="entry name" value="TONB_DEPENDENT_REC_3"/>
    <property type="match status" value="1"/>
</dbReference>
<evidence type="ECO:0000256" key="2">
    <source>
        <dbReference type="ARBA" id="ARBA00022448"/>
    </source>
</evidence>
<keyword evidence="3 11" id="KW-1134">Transmembrane beta strand</keyword>
<feature type="signal peptide" evidence="13">
    <location>
        <begin position="1"/>
        <end position="27"/>
    </location>
</feature>
<evidence type="ECO:0000256" key="12">
    <source>
        <dbReference type="RuleBase" id="RU003357"/>
    </source>
</evidence>
<evidence type="ECO:0000256" key="5">
    <source>
        <dbReference type="ARBA" id="ARBA00022692"/>
    </source>
</evidence>
<accession>A0A6I4T5Y9</accession>
<evidence type="ECO:0000259" key="15">
    <source>
        <dbReference type="Pfam" id="PF07715"/>
    </source>
</evidence>
<evidence type="ECO:0000256" key="10">
    <source>
        <dbReference type="ARBA" id="ARBA00023237"/>
    </source>
</evidence>
<evidence type="ECO:0000256" key="1">
    <source>
        <dbReference type="ARBA" id="ARBA00004571"/>
    </source>
</evidence>
<keyword evidence="5 11" id="KW-0812">Transmembrane</keyword>
<gene>
    <name evidence="16" type="ORF">GRI91_07275</name>
</gene>
<dbReference type="GO" id="GO:0006826">
    <property type="term" value="P:iron ion transport"/>
    <property type="evidence" value="ECO:0007669"/>
    <property type="project" value="UniProtKB-KW"/>
</dbReference>
<dbReference type="Proteomes" id="UP000438476">
    <property type="component" value="Unassembled WGS sequence"/>
</dbReference>
<reference evidence="16 17" key="1">
    <citation type="submission" date="2019-12" db="EMBL/GenBank/DDBJ databases">
        <title>Genomic-based taxomic classification of the family Erythrobacteraceae.</title>
        <authorList>
            <person name="Xu L."/>
        </authorList>
    </citation>
    <scope>NUCLEOTIDE SEQUENCE [LARGE SCALE GENOMIC DNA]</scope>
    <source>
        <strain evidence="16 17">LMG 29518</strain>
    </source>
</reference>
<keyword evidence="8 12" id="KW-0798">TonB box</keyword>
<dbReference type="RefSeq" id="WP_160736010.1">
    <property type="nucleotide sequence ID" value="NZ_WTYT01000003.1"/>
</dbReference>
<dbReference type="PANTHER" id="PTHR32552">
    <property type="entry name" value="FERRICHROME IRON RECEPTOR-RELATED"/>
    <property type="match status" value="1"/>
</dbReference>
<dbReference type="AlphaFoldDB" id="A0A6I4T5Y9"/>
<dbReference type="Pfam" id="PF00593">
    <property type="entry name" value="TonB_dep_Rec_b-barrel"/>
    <property type="match status" value="1"/>
</dbReference>
<dbReference type="InterPro" id="IPR000531">
    <property type="entry name" value="Beta-barrel_TonB"/>
</dbReference>
<evidence type="ECO:0000256" key="3">
    <source>
        <dbReference type="ARBA" id="ARBA00022452"/>
    </source>
</evidence>
<protein>
    <submittedName>
        <fullName evidence="16">TonB-dependent receptor</fullName>
    </submittedName>
</protein>
<name>A0A6I4T5Y9_9SPHN</name>
<organism evidence="16 17">
    <name type="scientific">Altericroceibacterium endophyticum</name>
    <dbReference type="NCBI Taxonomy" id="1808508"/>
    <lineage>
        <taxon>Bacteria</taxon>
        <taxon>Pseudomonadati</taxon>
        <taxon>Pseudomonadota</taxon>
        <taxon>Alphaproteobacteria</taxon>
        <taxon>Sphingomonadales</taxon>
        <taxon>Erythrobacteraceae</taxon>
        <taxon>Altericroceibacterium</taxon>
    </lineage>
</organism>
<evidence type="ECO:0000256" key="6">
    <source>
        <dbReference type="ARBA" id="ARBA00023004"/>
    </source>
</evidence>
<keyword evidence="10 11" id="KW-0998">Cell outer membrane</keyword>
<dbReference type="PROSITE" id="PS51257">
    <property type="entry name" value="PROKAR_LIPOPROTEIN"/>
    <property type="match status" value="1"/>
</dbReference>
<evidence type="ECO:0000256" key="13">
    <source>
        <dbReference type="SAM" id="SignalP"/>
    </source>
</evidence>
<evidence type="ECO:0000256" key="11">
    <source>
        <dbReference type="PROSITE-ProRule" id="PRU01360"/>
    </source>
</evidence>
<sequence length="806" mass="87871">MKNSAKLRLGLLSATILTGCLAAQASAQDVALTPTAVSPTSDPLMDAIIVTGTRRSTTIQDTPINITAVSAEELAQQRIDDVRDIADFTPGMTILDTGSGSSGNIVLRGLNASGVNDSGTSYDDALGIYMGEVPLYYDFKLIDLERVETLLGPQGTLYGLGTLAGAIRYIPNRPNTNKVEAAGHLRAYTMSHSDDVGYQGDAMVNVPIVQDHIAFRSATGYYFDAGFIDYPLLVQQPGISLPQPGGTDGVEPGDYADNLYGRKDLNFERTFTTRNQLLMQTSEDLKLILTYAYQKTKTDGAQSNGAGVLGTGRYENASRYAEPISRNAHLASAEVNANIADIVDVVATGAYTEVSVASQSDVTDLLLDLDYGYESYPAFSGYTDGDTKRKQVNGEIRFVSRHGGPFNWVLGGFYNENKYQSDYAEFIPNHPWVDPETNPEAREYVSYVTSKVTEKAIFGEGTLEITPQWQVTAGARYFDYDSEISGAAALPVLGDPLSPYDLPANGGEAGQDGWVWKFNTSYEFSPDFMLYGTYSKGYRIGGPNRVAPCPADIEPGQQIICALPEELQYGPDKTKNIDVGIRSQLFDRKLSFNFNVFLIKWNGIQVNSATLYGATGITVNGGSAESKGFETSFQLRPTPELSIQGTYSYTDAKLTEDVPGILTIRETPGDYSNRFVQLDALDGDRLPGSTKNSGSLGVTYTTPVRDGDIVANWTAVYRGKVASRLGWERAYGELLPSFVTHRASLTYEMENYSVSLFANNIFDKYAVVSVANDRSRIGVNDGVAVRYYRQVVMNPRSVGLEGRVKF</sequence>
<comment type="subcellular location">
    <subcellularLocation>
        <location evidence="1 11">Cell outer membrane</location>
        <topology evidence="1 11">Multi-pass membrane protein</topology>
    </subcellularLocation>
</comment>
<evidence type="ECO:0000256" key="4">
    <source>
        <dbReference type="ARBA" id="ARBA00022496"/>
    </source>
</evidence>
<evidence type="ECO:0000256" key="8">
    <source>
        <dbReference type="ARBA" id="ARBA00023077"/>
    </source>
</evidence>
<keyword evidence="17" id="KW-1185">Reference proteome</keyword>
<keyword evidence="4" id="KW-0410">Iron transport</keyword>
<feature type="domain" description="TonB-dependent receptor-like beta-barrel" evidence="14">
    <location>
        <begin position="286"/>
        <end position="761"/>
    </location>
</feature>
<dbReference type="InterPro" id="IPR036942">
    <property type="entry name" value="Beta-barrel_TonB_sf"/>
</dbReference>
<evidence type="ECO:0000259" key="14">
    <source>
        <dbReference type="Pfam" id="PF00593"/>
    </source>
</evidence>
<dbReference type="OrthoDB" id="9760333at2"/>
<evidence type="ECO:0000313" key="16">
    <source>
        <dbReference type="EMBL" id="MXO65551.1"/>
    </source>
</evidence>
<keyword evidence="16" id="KW-0675">Receptor</keyword>
<evidence type="ECO:0000256" key="7">
    <source>
        <dbReference type="ARBA" id="ARBA00023065"/>
    </source>
</evidence>
<dbReference type="InterPro" id="IPR012910">
    <property type="entry name" value="Plug_dom"/>
</dbReference>
<feature type="domain" description="TonB-dependent receptor plug" evidence="15">
    <location>
        <begin position="59"/>
        <end position="166"/>
    </location>
</feature>
<dbReference type="EMBL" id="WTYT01000003">
    <property type="protein sequence ID" value="MXO65551.1"/>
    <property type="molecule type" value="Genomic_DNA"/>
</dbReference>
<dbReference type="PANTHER" id="PTHR32552:SF81">
    <property type="entry name" value="TONB-DEPENDENT OUTER MEMBRANE RECEPTOR"/>
    <property type="match status" value="1"/>
</dbReference>
<keyword evidence="9 11" id="KW-0472">Membrane</keyword>
<dbReference type="Pfam" id="PF07715">
    <property type="entry name" value="Plug"/>
    <property type="match status" value="1"/>
</dbReference>
<keyword evidence="7" id="KW-0406">Ion transport</keyword>